<dbReference type="Gene3D" id="3.40.50.150">
    <property type="entry name" value="Vaccinia Virus protein VP39"/>
    <property type="match status" value="2"/>
</dbReference>
<dbReference type="Pfam" id="PF26049">
    <property type="entry name" value="RLMG_N"/>
    <property type="match status" value="1"/>
</dbReference>
<reference evidence="8" key="1">
    <citation type="submission" date="2018-06" db="EMBL/GenBank/DDBJ databases">
        <authorList>
            <person name="Zhirakovskaya E."/>
        </authorList>
    </citation>
    <scope>NUCLEOTIDE SEQUENCE</scope>
</reference>
<dbReference type="EMBL" id="UOEW01000259">
    <property type="protein sequence ID" value="VAW40159.1"/>
    <property type="molecule type" value="Genomic_DNA"/>
</dbReference>
<dbReference type="GO" id="GO:0052916">
    <property type="term" value="F:23S rRNA (guanine(1835)-N(2))-methyltransferase activity"/>
    <property type="evidence" value="ECO:0007669"/>
    <property type="project" value="UniProtKB-EC"/>
</dbReference>
<evidence type="ECO:0000256" key="1">
    <source>
        <dbReference type="ARBA" id="ARBA00022490"/>
    </source>
</evidence>
<dbReference type="InterPro" id="IPR002052">
    <property type="entry name" value="DNA_methylase_N6_adenine_CS"/>
</dbReference>
<feature type="domain" description="Methyltransferase small" evidence="6">
    <location>
        <begin position="201"/>
        <end position="371"/>
    </location>
</feature>
<dbReference type="Pfam" id="PF05175">
    <property type="entry name" value="MTS"/>
    <property type="match status" value="1"/>
</dbReference>
<dbReference type="AlphaFoldDB" id="A0A3B0VTH9"/>
<feature type="domain" description="RlmG N-terminal" evidence="7">
    <location>
        <begin position="3"/>
        <end position="182"/>
    </location>
</feature>
<dbReference type="PIRSF" id="PIRSF037565">
    <property type="entry name" value="RRNA_m2G_Mtase_RsmD_prd"/>
    <property type="match status" value="1"/>
</dbReference>
<evidence type="ECO:0000313" key="8">
    <source>
        <dbReference type="EMBL" id="VAW40159.1"/>
    </source>
</evidence>
<evidence type="ECO:0000256" key="3">
    <source>
        <dbReference type="ARBA" id="ARBA00022603"/>
    </source>
</evidence>
<evidence type="ECO:0000259" key="6">
    <source>
        <dbReference type="Pfam" id="PF05175"/>
    </source>
</evidence>
<name>A0A3B0VTH9_9ZZZZ</name>
<dbReference type="GO" id="GO:0003676">
    <property type="term" value="F:nucleic acid binding"/>
    <property type="evidence" value="ECO:0007669"/>
    <property type="project" value="InterPro"/>
</dbReference>
<evidence type="ECO:0000256" key="2">
    <source>
        <dbReference type="ARBA" id="ARBA00022552"/>
    </source>
</evidence>
<dbReference type="InterPro" id="IPR029063">
    <property type="entry name" value="SAM-dependent_MTases_sf"/>
</dbReference>
<dbReference type="SUPFAM" id="SSF53335">
    <property type="entry name" value="S-adenosyl-L-methionine-dependent methyltransferases"/>
    <property type="match status" value="1"/>
</dbReference>
<dbReference type="EC" id="2.1.1.174" evidence="8"/>
<protein>
    <submittedName>
        <fullName evidence="8">23S rRNA (Guanine(1835)-N(2))-methyltransferase</fullName>
        <ecNumber evidence="8">2.1.1.174</ecNumber>
    </submittedName>
</protein>
<accession>A0A3B0VTH9</accession>
<evidence type="ECO:0000256" key="5">
    <source>
        <dbReference type="ARBA" id="ARBA00022691"/>
    </source>
</evidence>
<dbReference type="InterPro" id="IPR017237">
    <property type="entry name" value="RLMG"/>
</dbReference>
<dbReference type="GO" id="GO:0005737">
    <property type="term" value="C:cytoplasm"/>
    <property type="evidence" value="ECO:0007669"/>
    <property type="project" value="InterPro"/>
</dbReference>
<keyword evidence="2" id="KW-0698">rRNA processing</keyword>
<gene>
    <name evidence="8" type="ORF">MNBD_GAMMA01-2127</name>
</gene>
<evidence type="ECO:0000259" key="7">
    <source>
        <dbReference type="Pfam" id="PF26049"/>
    </source>
</evidence>
<keyword evidence="3 8" id="KW-0489">Methyltransferase</keyword>
<keyword evidence="4 8" id="KW-0808">Transferase</keyword>
<sequence>MLTQFNNNFSRLNLLRFPIKPKQTLQAWDAADEFLLQNLYTDYNLKNDVKILIFNDSFGAISLALHQYSPTIMTDSYISQQAIIANCTVNQIDVNSIKIINSLSTHEQYYNYILIKIPKSLDYLHYFLTKLRTFIDSKTIILAAGMVKHMPKSLWNMLEDNLGKTTTSLTKKKAKLINIKVEKNHTATAYPIHFRQEHTQFEVYNHANVFSKQSLDIGTRFLLQNLPALHNIQDIIDLGCGNGVVGLNLSILYPDANIVCTDESYMAVASAKLTIKHNIGSATKFKFKVDNCLDSFAENSADLIVCNPPFHQSHSIGTHIAMQMFKQSHKTLNKNGYLIVIANRHLPYYSHLKGVFKHVKTIASNQKFNIFLLSKY</sequence>
<proteinExistence type="predicted"/>
<dbReference type="InterPro" id="IPR058679">
    <property type="entry name" value="RlmG_N"/>
</dbReference>
<keyword evidence="5" id="KW-0949">S-adenosyl-L-methionine</keyword>
<keyword evidence="1" id="KW-0963">Cytoplasm</keyword>
<dbReference type="InterPro" id="IPR007848">
    <property type="entry name" value="Small_mtfrase_dom"/>
</dbReference>
<dbReference type="PROSITE" id="PS00092">
    <property type="entry name" value="N6_MTASE"/>
    <property type="match status" value="1"/>
</dbReference>
<dbReference type="PANTHER" id="PTHR47816">
    <property type="entry name" value="RIBOSOMAL RNA SMALL SUBUNIT METHYLTRANSFERASE C"/>
    <property type="match status" value="1"/>
</dbReference>
<dbReference type="InterPro" id="IPR046977">
    <property type="entry name" value="RsmC/RlmG"/>
</dbReference>
<organism evidence="8">
    <name type="scientific">hydrothermal vent metagenome</name>
    <dbReference type="NCBI Taxonomy" id="652676"/>
    <lineage>
        <taxon>unclassified sequences</taxon>
        <taxon>metagenomes</taxon>
        <taxon>ecological metagenomes</taxon>
    </lineage>
</organism>
<dbReference type="PANTHER" id="PTHR47816:SF5">
    <property type="entry name" value="RIBOSOMAL RNA LARGE SUBUNIT METHYLTRANSFERASE G"/>
    <property type="match status" value="1"/>
</dbReference>
<dbReference type="CDD" id="cd02440">
    <property type="entry name" value="AdoMet_MTases"/>
    <property type="match status" value="1"/>
</dbReference>
<evidence type="ECO:0000256" key="4">
    <source>
        <dbReference type="ARBA" id="ARBA00022679"/>
    </source>
</evidence>